<gene>
    <name evidence="3" type="ORF">NLJ89_g11645</name>
</gene>
<dbReference type="OrthoDB" id="540174at2759"/>
<reference evidence="3" key="1">
    <citation type="submission" date="2022-07" db="EMBL/GenBank/DDBJ databases">
        <title>Genome Sequence of Agrocybe chaxingu.</title>
        <authorList>
            <person name="Buettner E."/>
        </authorList>
    </citation>
    <scope>NUCLEOTIDE SEQUENCE</scope>
    <source>
        <strain evidence="3">MP-N11</strain>
    </source>
</reference>
<keyword evidence="2" id="KW-0408">Iron</keyword>
<keyword evidence="1" id="KW-0479">Metal-binding</keyword>
<proteinExistence type="predicted"/>
<dbReference type="EMBL" id="JANKHO010002854">
    <property type="protein sequence ID" value="KAJ3488164.1"/>
    <property type="molecule type" value="Genomic_DNA"/>
</dbReference>
<sequence length="101" mass="11084">MNSSTSTSPVERKAPLPVVHVFDVDQRTGFMAPHPPPARLPEAWETWEAMLDAAVEAKLQIGDKVGLTVQEVAASKEWRIRAREVGFPLSPFSRPTLTGSC</sequence>
<dbReference type="Pfam" id="PF01231">
    <property type="entry name" value="IDO"/>
    <property type="match status" value="1"/>
</dbReference>
<dbReference type="GO" id="GO:0016702">
    <property type="term" value="F:oxidoreductase activity, acting on single donors with incorporation of molecular oxygen, incorporation of two atoms of oxygen"/>
    <property type="evidence" value="ECO:0007669"/>
    <property type="project" value="UniProtKB-ARBA"/>
</dbReference>
<dbReference type="AlphaFoldDB" id="A0A9W8JPM7"/>
<dbReference type="GO" id="GO:0046872">
    <property type="term" value="F:metal ion binding"/>
    <property type="evidence" value="ECO:0007669"/>
    <property type="project" value="UniProtKB-KW"/>
</dbReference>
<organism evidence="3 4">
    <name type="scientific">Agrocybe chaxingu</name>
    <dbReference type="NCBI Taxonomy" id="84603"/>
    <lineage>
        <taxon>Eukaryota</taxon>
        <taxon>Fungi</taxon>
        <taxon>Dikarya</taxon>
        <taxon>Basidiomycota</taxon>
        <taxon>Agaricomycotina</taxon>
        <taxon>Agaricomycetes</taxon>
        <taxon>Agaricomycetidae</taxon>
        <taxon>Agaricales</taxon>
        <taxon>Agaricineae</taxon>
        <taxon>Strophariaceae</taxon>
        <taxon>Agrocybe</taxon>
    </lineage>
</organism>
<dbReference type="GO" id="GO:0006568">
    <property type="term" value="P:L-tryptophan metabolic process"/>
    <property type="evidence" value="ECO:0007669"/>
    <property type="project" value="UniProtKB-ARBA"/>
</dbReference>
<accession>A0A9W8JPM7</accession>
<dbReference type="GO" id="GO:0020037">
    <property type="term" value="F:heme binding"/>
    <property type="evidence" value="ECO:0007669"/>
    <property type="project" value="InterPro"/>
</dbReference>
<name>A0A9W8JPM7_9AGAR</name>
<evidence type="ECO:0000256" key="2">
    <source>
        <dbReference type="ARBA" id="ARBA00023004"/>
    </source>
</evidence>
<evidence type="ECO:0000256" key="1">
    <source>
        <dbReference type="ARBA" id="ARBA00022723"/>
    </source>
</evidence>
<evidence type="ECO:0000313" key="4">
    <source>
        <dbReference type="Proteomes" id="UP001148786"/>
    </source>
</evidence>
<dbReference type="Proteomes" id="UP001148786">
    <property type="component" value="Unassembled WGS sequence"/>
</dbReference>
<evidence type="ECO:0000313" key="3">
    <source>
        <dbReference type="EMBL" id="KAJ3488164.1"/>
    </source>
</evidence>
<protein>
    <submittedName>
        <fullName evidence="3">Uncharacterized protein</fullName>
    </submittedName>
</protein>
<dbReference type="InterPro" id="IPR000898">
    <property type="entry name" value="Indolamine_dOase"/>
</dbReference>
<comment type="caution">
    <text evidence="3">The sequence shown here is derived from an EMBL/GenBank/DDBJ whole genome shotgun (WGS) entry which is preliminary data.</text>
</comment>
<keyword evidence="4" id="KW-1185">Reference proteome</keyword>